<name>A0ABU8VVV2_9BURK</name>
<dbReference type="Pfam" id="PF00545">
    <property type="entry name" value="Ribonuclease"/>
    <property type="match status" value="1"/>
</dbReference>
<sequence length="137" mass="15256">MAAHAPNTFPVSKFALTSLLLVALSTGVQAREWFGYRGGQPDTGTIALAELPPQGQQTYEAILKGGPFRHEKDGTVFGNRERQLPRERRGHYREYTVDTPGSRDRGAKRIVCGGEQTTPSACWYTADHYASFRRITQ</sequence>
<dbReference type="SUPFAM" id="SSF53933">
    <property type="entry name" value="Microbial ribonucleases"/>
    <property type="match status" value="1"/>
</dbReference>
<keyword evidence="2" id="KW-0378">Hydrolase</keyword>
<evidence type="ECO:0000313" key="4">
    <source>
        <dbReference type="Proteomes" id="UP001363010"/>
    </source>
</evidence>
<comment type="caution">
    <text evidence="3">The sequence shown here is derived from an EMBL/GenBank/DDBJ whole genome shotgun (WGS) entry which is preliminary data.</text>
</comment>
<dbReference type="Gene3D" id="3.10.450.30">
    <property type="entry name" value="Microbial ribonucleases"/>
    <property type="match status" value="1"/>
</dbReference>
<protein>
    <submittedName>
        <fullName evidence="3">Ribonuclease domain-containing protein</fullName>
    </submittedName>
</protein>
<proteinExistence type="predicted"/>
<keyword evidence="1" id="KW-0540">Nuclease</keyword>
<keyword evidence="4" id="KW-1185">Reference proteome</keyword>
<organism evidence="3 4">
    <name type="scientific">Variovorax humicola</name>
    <dbReference type="NCBI Taxonomy" id="1769758"/>
    <lineage>
        <taxon>Bacteria</taxon>
        <taxon>Pseudomonadati</taxon>
        <taxon>Pseudomonadota</taxon>
        <taxon>Betaproteobacteria</taxon>
        <taxon>Burkholderiales</taxon>
        <taxon>Comamonadaceae</taxon>
        <taxon>Variovorax</taxon>
    </lineage>
</organism>
<dbReference type="RefSeq" id="WP_340362957.1">
    <property type="nucleotide sequence ID" value="NZ_JBBKZV010000003.1"/>
</dbReference>
<evidence type="ECO:0000256" key="2">
    <source>
        <dbReference type="ARBA" id="ARBA00022801"/>
    </source>
</evidence>
<reference evidence="3 4" key="1">
    <citation type="submission" date="2024-03" db="EMBL/GenBank/DDBJ databases">
        <title>Novel species of the genus Variovorax.</title>
        <authorList>
            <person name="Liu Q."/>
            <person name="Xin Y.-H."/>
        </authorList>
    </citation>
    <scope>NUCLEOTIDE SEQUENCE [LARGE SCALE GENOMIC DNA]</scope>
    <source>
        <strain evidence="3 4">KACC 18501</strain>
    </source>
</reference>
<accession>A0ABU8VVV2</accession>
<dbReference type="InterPro" id="IPR000026">
    <property type="entry name" value="N1-like"/>
</dbReference>
<evidence type="ECO:0000256" key="1">
    <source>
        <dbReference type="ARBA" id="ARBA00022722"/>
    </source>
</evidence>
<dbReference type="InterPro" id="IPR016191">
    <property type="entry name" value="Ribonuclease/ribotoxin"/>
</dbReference>
<gene>
    <name evidence="3" type="ORF">WKW80_07635</name>
</gene>
<dbReference type="Proteomes" id="UP001363010">
    <property type="component" value="Unassembled WGS sequence"/>
</dbReference>
<dbReference type="EMBL" id="JBBKZV010000003">
    <property type="protein sequence ID" value="MEJ8821907.1"/>
    <property type="molecule type" value="Genomic_DNA"/>
</dbReference>
<evidence type="ECO:0000313" key="3">
    <source>
        <dbReference type="EMBL" id="MEJ8821907.1"/>
    </source>
</evidence>